<dbReference type="AlphaFoldDB" id="A0A4R2B7X9"/>
<dbReference type="Proteomes" id="UP000295043">
    <property type="component" value="Unassembled WGS sequence"/>
</dbReference>
<organism evidence="5 6">
    <name type="scientific">Sinorhizobium americanum</name>
    <dbReference type="NCBI Taxonomy" id="194963"/>
    <lineage>
        <taxon>Bacteria</taxon>
        <taxon>Pseudomonadati</taxon>
        <taxon>Pseudomonadota</taxon>
        <taxon>Alphaproteobacteria</taxon>
        <taxon>Hyphomicrobiales</taxon>
        <taxon>Rhizobiaceae</taxon>
        <taxon>Sinorhizobium/Ensifer group</taxon>
        <taxon>Sinorhizobium</taxon>
    </lineage>
</organism>
<dbReference type="InterPro" id="IPR001525">
    <property type="entry name" value="C5_MeTfrase"/>
</dbReference>
<dbReference type="InterPro" id="IPR029063">
    <property type="entry name" value="SAM-dependent_MTases_sf"/>
</dbReference>
<evidence type="ECO:0000256" key="1">
    <source>
        <dbReference type="ARBA" id="ARBA00022603"/>
    </source>
</evidence>
<name>A0A4R2B7X9_9HYPH</name>
<keyword evidence="3" id="KW-0680">Restriction system</keyword>
<dbReference type="EMBL" id="SLVU01000023">
    <property type="protein sequence ID" value="TCN22838.1"/>
    <property type="molecule type" value="Genomic_DNA"/>
</dbReference>
<comment type="caution">
    <text evidence="5">The sequence shown here is derived from an EMBL/GenBank/DDBJ whole genome shotgun (WGS) entry which is preliminary data.</text>
</comment>
<evidence type="ECO:0000313" key="6">
    <source>
        <dbReference type="Proteomes" id="UP000295043"/>
    </source>
</evidence>
<gene>
    <name evidence="5" type="ORF">EV184_12383</name>
</gene>
<proteinExistence type="predicted"/>
<comment type="catalytic activity">
    <reaction evidence="4">
        <text>a 2'-deoxycytidine in DNA + S-adenosyl-L-methionine = a 5-methyl-2'-deoxycytidine in DNA + S-adenosyl-L-homocysteine + H(+)</text>
        <dbReference type="Rhea" id="RHEA:13681"/>
        <dbReference type="Rhea" id="RHEA-COMP:11369"/>
        <dbReference type="Rhea" id="RHEA-COMP:11370"/>
        <dbReference type="ChEBI" id="CHEBI:15378"/>
        <dbReference type="ChEBI" id="CHEBI:57856"/>
        <dbReference type="ChEBI" id="CHEBI:59789"/>
        <dbReference type="ChEBI" id="CHEBI:85452"/>
        <dbReference type="ChEBI" id="CHEBI:85454"/>
        <dbReference type="EC" id="2.1.1.37"/>
    </reaction>
</comment>
<dbReference type="GO" id="GO:0003886">
    <property type="term" value="F:DNA (cytosine-5-)-methyltransferase activity"/>
    <property type="evidence" value="ECO:0007669"/>
    <property type="project" value="UniProtKB-EC"/>
</dbReference>
<evidence type="ECO:0000256" key="4">
    <source>
        <dbReference type="ARBA" id="ARBA00047422"/>
    </source>
</evidence>
<protein>
    <submittedName>
        <fullName evidence="5">C-5 cytosine-specific DNA methylase</fullName>
    </submittedName>
</protein>
<evidence type="ECO:0000256" key="3">
    <source>
        <dbReference type="ARBA" id="ARBA00022747"/>
    </source>
</evidence>
<dbReference type="Gene3D" id="3.90.120.10">
    <property type="entry name" value="DNA Methylase, subunit A, domain 2"/>
    <property type="match status" value="1"/>
</dbReference>
<dbReference type="GO" id="GO:0032259">
    <property type="term" value="P:methylation"/>
    <property type="evidence" value="ECO:0007669"/>
    <property type="project" value="UniProtKB-KW"/>
</dbReference>
<evidence type="ECO:0000256" key="2">
    <source>
        <dbReference type="ARBA" id="ARBA00022679"/>
    </source>
</evidence>
<sequence length="57" mass="6410">MLQGFPKQYSFLPDERNASFDKLGRLIGNAVPVKLGEVIGELFSEHVAKVREIATRH</sequence>
<reference evidence="5 6" key="1">
    <citation type="submission" date="2019-03" db="EMBL/GenBank/DDBJ databases">
        <title>Genomic Encyclopedia of Type Strains, Phase IV (KMG-V): Genome sequencing to study the core and pangenomes of soil and plant-associated prokaryotes.</title>
        <authorList>
            <person name="Whitman W."/>
        </authorList>
    </citation>
    <scope>NUCLEOTIDE SEQUENCE [LARGE SCALE GENOMIC DNA]</scope>
    <source>
        <strain evidence="5 6">23C40</strain>
    </source>
</reference>
<accession>A0A4R2B7X9</accession>
<evidence type="ECO:0000313" key="5">
    <source>
        <dbReference type="EMBL" id="TCN22838.1"/>
    </source>
</evidence>
<keyword evidence="1 5" id="KW-0489">Methyltransferase</keyword>
<keyword evidence="2" id="KW-0808">Transferase</keyword>
<dbReference type="SUPFAM" id="SSF53335">
    <property type="entry name" value="S-adenosyl-L-methionine-dependent methyltransferases"/>
    <property type="match status" value="1"/>
</dbReference>
<dbReference type="GO" id="GO:0009307">
    <property type="term" value="P:DNA restriction-modification system"/>
    <property type="evidence" value="ECO:0007669"/>
    <property type="project" value="UniProtKB-KW"/>
</dbReference>
<dbReference type="Pfam" id="PF00145">
    <property type="entry name" value="DNA_methylase"/>
    <property type="match status" value="1"/>
</dbReference>